<evidence type="ECO:0000256" key="3">
    <source>
        <dbReference type="ARBA" id="ARBA00022827"/>
    </source>
</evidence>
<dbReference type="Pfam" id="PF01494">
    <property type="entry name" value="FAD_binding_3"/>
    <property type="match status" value="1"/>
</dbReference>
<dbReference type="InterPro" id="IPR036188">
    <property type="entry name" value="FAD/NAD-bd_sf"/>
</dbReference>
<dbReference type="Gene3D" id="3.30.70.2450">
    <property type="match status" value="1"/>
</dbReference>
<dbReference type="Gene3D" id="3.50.50.60">
    <property type="entry name" value="FAD/NAD(P)-binding domain"/>
    <property type="match status" value="1"/>
</dbReference>
<proteinExistence type="predicted"/>
<gene>
    <name evidence="6" type="ORF">H2200_001865</name>
</gene>
<reference evidence="6" key="1">
    <citation type="submission" date="2022-10" db="EMBL/GenBank/DDBJ databases">
        <title>Culturing micro-colonial fungi from biological soil crusts in the Mojave desert and describing Neophaeococcomyces mojavensis, and introducing the new genera and species Taxawa tesnikishii.</title>
        <authorList>
            <person name="Kurbessoian T."/>
            <person name="Stajich J.E."/>
        </authorList>
    </citation>
    <scope>NUCLEOTIDE SEQUENCE</scope>
    <source>
        <strain evidence="6">TK_41</strain>
    </source>
</reference>
<accession>A0AA39CNE9</accession>
<dbReference type="GO" id="GO:0016709">
    <property type="term" value="F:oxidoreductase activity, acting on paired donors, with incorporation or reduction of molecular oxygen, NAD(P)H as one donor, and incorporation of one atom of oxygen"/>
    <property type="evidence" value="ECO:0007669"/>
    <property type="project" value="UniProtKB-ARBA"/>
</dbReference>
<dbReference type="PRINTS" id="PR00420">
    <property type="entry name" value="RNGMNOXGNASE"/>
</dbReference>
<organism evidence="6 7">
    <name type="scientific">Cladophialophora chaetospira</name>
    <dbReference type="NCBI Taxonomy" id="386627"/>
    <lineage>
        <taxon>Eukaryota</taxon>
        <taxon>Fungi</taxon>
        <taxon>Dikarya</taxon>
        <taxon>Ascomycota</taxon>
        <taxon>Pezizomycotina</taxon>
        <taxon>Eurotiomycetes</taxon>
        <taxon>Chaetothyriomycetidae</taxon>
        <taxon>Chaetothyriales</taxon>
        <taxon>Herpotrichiellaceae</taxon>
        <taxon>Cladophialophora</taxon>
    </lineage>
</organism>
<keyword evidence="7" id="KW-1185">Reference proteome</keyword>
<dbReference type="AlphaFoldDB" id="A0AA39CNE9"/>
<dbReference type="PANTHER" id="PTHR43004">
    <property type="entry name" value="TRK SYSTEM POTASSIUM UPTAKE PROTEIN"/>
    <property type="match status" value="1"/>
</dbReference>
<evidence type="ECO:0000256" key="2">
    <source>
        <dbReference type="ARBA" id="ARBA00022630"/>
    </source>
</evidence>
<dbReference type="InterPro" id="IPR050641">
    <property type="entry name" value="RIFMO-like"/>
</dbReference>
<comment type="caution">
    <text evidence="6">The sequence shown here is derived from an EMBL/GenBank/DDBJ whole genome shotgun (WGS) entry which is preliminary data.</text>
</comment>
<protein>
    <recommendedName>
        <fullName evidence="5">FAD-binding domain-containing protein</fullName>
    </recommendedName>
</protein>
<keyword evidence="4" id="KW-0560">Oxidoreductase</keyword>
<dbReference type="GO" id="GO:0071949">
    <property type="term" value="F:FAD binding"/>
    <property type="evidence" value="ECO:0007669"/>
    <property type="project" value="InterPro"/>
</dbReference>
<feature type="domain" description="FAD-binding" evidence="5">
    <location>
        <begin position="2"/>
        <end position="344"/>
    </location>
</feature>
<keyword evidence="2" id="KW-0285">Flavoprotein</keyword>
<keyword evidence="3" id="KW-0274">FAD</keyword>
<evidence type="ECO:0000256" key="1">
    <source>
        <dbReference type="ARBA" id="ARBA00001974"/>
    </source>
</evidence>
<dbReference type="InterPro" id="IPR002938">
    <property type="entry name" value="FAD-bd"/>
</dbReference>
<evidence type="ECO:0000256" key="4">
    <source>
        <dbReference type="ARBA" id="ARBA00023002"/>
    </source>
</evidence>
<evidence type="ECO:0000313" key="7">
    <source>
        <dbReference type="Proteomes" id="UP001172673"/>
    </source>
</evidence>
<name>A0AA39CNE9_9EURO</name>
<sequence length="520" mass="56998">MDTEVLIIGAGPTGLTLALWLTAQGVKARIWESRHAIEQTSRAIGIQARTLELYRQLGLSDRIIAASHNGTAMNVWINGSRKARVPISDIGTGITPYPGTYVLPQEIHEQILEDRLAELGVKVERGVEFLDFNDHDSYIHARAQLNDGVKINCKALYIAGCDGAHSRVRSSFGTAFQGGTYPQEFYVADIDGNGGALNGQLHLDLSDHRDLLLVISYNATSKARIFGAAMTHEIALEASEDVLFARLAARVDKLGIQLKSVNWISIYKVHHRVADHFRHGRAFILGDAAHIHSPAGGQGMNTGIGDSINLAWKLAAVIHDQADSSILDTYEQERRAFALKLVNTTDEVFTSATSPGWLARFVRTVVFPILAPLLLRIPAVARFAFGTVSQINLNYRASPLSEAGSRAVSGGDRVPWVPSEYEDAEDNHNSLSAGSWHVHVYDTAMDDLVQWCKAHNLPLHVFDFTRKAKAAGLRHNAAYLIRPDTYIAAIDPSGGPGLFDEYFTKHGFRLAGEEGHISED</sequence>
<dbReference type="PANTHER" id="PTHR43004:SF19">
    <property type="entry name" value="BINDING MONOOXYGENASE, PUTATIVE (JCVI)-RELATED"/>
    <property type="match status" value="1"/>
</dbReference>
<comment type="cofactor">
    <cofactor evidence="1">
        <name>FAD</name>
        <dbReference type="ChEBI" id="CHEBI:57692"/>
    </cofactor>
</comment>
<evidence type="ECO:0000313" key="6">
    <source>
        <dbReference type="EMBL" id="KAJ9615788.1"/>
    </source>
</evidence>
<dbReference type="EMBL" id="JAPDRK010000002">
    <property type="protein sequence ID" value="KAJ9615788.1"/>
    <property type="molecule type" value="Genomic_DNA"/>
</dbReference>
<dbReference type="Proteomes" id="UP001172673">
    <property type="component" value="Unassembled WGS sequence"/>
</dbReference>
<evidence type="ECO:0000259" key="5">
    <source>
        <dbReference type="Pfam" id="PF01494"/>
    </source>
</evidence>
<dbReference type="SUPFAM" id="SSF51905">
    <property type="entry name" value="FAD/NAD(P)-binding domain"/>
    <property type="match status" value="1"/>
</dbReference>